<comment type="caution">
    <text evidence="2">The sequence shown here is derived from an EMBL/GenBank/DDBJ whole genome shotgun (WGS) entry which is preliminary data.</text>
</comment>
<sequence>MLERNNTRSGPLNPEFTAAPGGQNLRVSIPVINGSNSFDQL</sequence>
<dbReference type="EMBL" id="MSTI01000164">
    <property type="protein sequence ID" value="OLV15799.1"/>
    <property type="molecule type" value="Genomic_DNA"/>
</dbReference>
<dbReference type="Proteomes" id="UP000186607">
    <property type="component" value="Unassembled WGS sequence"/>
</dbReference>
<name>A0A1U7NSA1_9DEIO</name>
<accession>A0A1U7NSA1</accession>
<dbReference type="AlphaFoldDB" id="A0A1U7NSA1"/>
<evidence type="ECO:0000256" key="1">
    <source>
        <dbReference type="SAM" id="MobiDB-lite"/>
    </source>
</evidence>
<protein>
    <submittedName>
        <fullName evidence="2">Uncharacterized protein</fullName>
    </submittedName>
</protein>
<dbReference type="STRING" id="249408.BOO71_0014017"/>
<evidence type="ECO:0000313" key="2">
    <source>
        <dbReference type="EMBL" id="OLV15799.1"/>
    </source>
</evidence>
<keyword evidence="3" id="KW-1185">Reference proteome</keyword>
<organism evidence="2 3">
    <name type="scientific">Deinococcus marmoris</name>
    <dbReference type="NCBI Taxonomy" id="249408"/>
    <lineage>
        <taxon>Bacteria</taxon>
        <taxon>Thermotogati</taxon>
        <taxon>Deinococcota</taxon>
        <taxon>Deinococci</taxon>
        <taxon>Deinococcales</taxon>
        <taxon>Deinococcaceae</taxon>
        <taxon>Deinococcus</taxon>
    </lineage>
</organism>
<evidence type="ECO:0000313" key="3">
    <source>
        <dbReference type="Proteomes" id="UP000186607"/>
    </source>
</evidence>
<gene>
    <name evidence="2" type="ORF">BOO71_0014017</name>
</gene>
<reference evidence="2 3" key="1">
    <citation type="submission" date="2017-01" db="EMBL/GenBank/DDBJ databases">
        <title>Genome Analysis of Deinococcus marmoris KOPRI26562.</title>
        <authorList>
            <person name="Kim J.H."/>
            <person name="Oh H.-M."/>
        </authorList>
    </citation>
    <scope>NUCLEOTIDE SEQUENCE [LARGE SCALE GENOMIC DNA]</scope>
    <source>
        <strain evidence="2 3">KOPRI26562</strain>
    </source>
</reference>
<feature type="region of interest" description="Disordered" evidence="1">
    <location>
        <begin position="1"/>
        <end position="23"/>
    </location>
</feature>
<proteinExistence type="predicted"/>